<evidence type="ECO:0000313" key="1">
    <source>
        <dbReference type="EMBL" id="KAL1265858.1"/>
    </source>
</evidence>
<protein>
    <submittedName>
        <fullName evidence="1">Uncharacterized protein</fullName>
    </submittedName>
</protein>
<proteinExistence type="predicted"/>
<comment type="caution">
    <text evidence="1">The sequence shown here is derived from an EMBL/GenBank/DDBJ whole genome shotgun (WGS) entry which is preliminary data.</text>
</comment>
<organism evidence="1 2">
    <name type="scientific">Cirrhinus molitorella</name>
    <name type="common">mud carp</name>
    <dbReference type="NCBI Taxonomy" id="172907"/>
    <lineage>
        <taxon>Eukaryota</taxon>
        <taxon>Metazoa</taxon>
        <taxon>Chordata</taxon>
        <taxon>Craniata</taxon>
        <taxon>Vertebrata</taxon>
        <taxon>Euteleostomi</taxon>
        <taxon>Actinopterygii</taxon>
        <taxon>Neopterygii</taxon>
        <taxon>Teleostei</taxon>
        <taxon>Ostariophysi</taxon>
        <taxon>Cypriniformes</taxon>
        <taxon>Cyprinidae</taxon>
        <taxon>Labeoninae</taxon>
        <taxon>Labeonini</taxon>
        <taxon>Cirrhinus</taxon>
    </lineage>
</organism>
<accession>A0ABR3MMK1</accession>
<name>A0ABR3MMK1_9TELE</name>
<gene>
    <name evidence="1" type="ORF">QQF64_003885</name>
</gene>
<dbReference type="EMBL" id="JAYMGO010000011">
    <property type="protein sequence ID" value="KAL1265858.1"/>
    <property type="molecule type" value="Genomic_DNA"/>
</dbReference>
<reference evidence="1 2" key="1">
    <citation type="submission" date="2023-09" db="EMBL/GenBank/DDBJ databases">
        <authorList>
            <person name="Wang M."/>
        </authorList>
    </citation>
    <scope>NUCLEOTIDE SEQUENCE [LARGE SCALE GENOMIC DNA]</scope>
    <source>
        <strain evidence="1">GT-2023</strain>
        <tissue evidence="1">Liver</tissue>
    </source>
</reference>
<evidence type="ECO:0000313" key="2">
    <source>
        <dbReference type="Proteomes" id="UP001558613"/>
    </source>
</evidence>
<sequence>MFTAAGRAIIPALNGGMQQFHSLLTMTEPLYAESFCVRPPGFDQARVNCESAARRAPLLFHAANLSMPLIFHSFCLSGLCLPLSADFSTPFPQSLMLSRSLPQLAISPPLVPSKPAVCSSHQDCLLHDLSENSIHVLLKPLHVQALRFLAQDGRMLLRWH</sequence>
<keyword evidence="2" id="KW-1185">Reference proteome</keyword>
<dbReference type="Proteomes" id="UP001558613">
    <property type="component" value="Unassembled WGS sequence"/>
</dbReference>